<feature type="transmembrane region" description="Helical" evidence="1">
    <location>
        <begin position="132"/>
        <end position="151"/>
    </location>
</feature>
<sequence length="248" mass="25243">MTTVFFLVATVAAGLLGAAQPGTGIPSEVIQLTQFGPSLAVAVLALFWPARTWALLRGAVRGSGGGLVPGGALAVTALLIIATAVGAHLLATGDVHFTAPGALGHPFPLIVVAQLIGACGEEIGWRCVLQPLLGARFGVVAGSALVGMLWGVWHVPVLAHGPLYAGAFLTATVSMSVVLGLGLQRVTSHRLLLAGSFHTLINLGMLVFMNEESGAVLPMALFGASSLVAALVWMSLGRAGRPVTVDHP</sequence>
<dbReference type="Pfam" id="PF02517">
    <property type="entry name" value="Rce1-like"/>
    <property type="match status" value="1"/>
</dbReference>
<comment type="caution">
    <text evidence="3">The sequence shown here is derived from an EMBL/GenBank/DDBJ whole genome shotgun (WGS) entry which is preliminary data.</text>
</comment>
<feature type="transmembrane region" description="Helical" evidence="1">
    <location>
        <begin position="35"/>
        <end position="56"/>
    </location>
</feature>
<reference evidence="3 4" key="1">
    <citation type="submission" date="2024-06" db="EMBL/GenBank/DDBJ databases">
        <title>The Natural Products Discovery Center: Release of the First 8490 Sequenced Strains for Exploring Actinobacteria Biosynthetic Diversity.</title>
        <authorList>
            <person name="Kalkreuter E."/>
            <person name="Kautsar S.A."/>
            <person name="Yang D."/>
            <person name="Bader C.D."/>
            <person name="Teijaro C.N."/>
            <person name="Fluegel L."/>
            <person name="Davis C.M."/>
            <person name="Simpson J.R."/>
            <person name="Lauterbach L."/>
            <person name="Steele A.D."/>
            <person name="Gui C."/>
            <person name="Meng S."/>
            <person name="Li G."/>
            <person name="Viehrig K."/>
            <person name="Ye F."/>
            <person name="Su P."/>
            <person name="Kiefer A.F."/>
            <person name="Nichols A."/>
            <person name="Cepeda A.J."/>
            <person name="Yan W."/>
            <person name="Fan B."/>
            <person name="Jiang Y."/>
            <person name="Adhikari A."/>
            <person name="Zheng C.-J."/>
            <person name="Schuster L."/>
            <person name="Cowan T.M."/>
            <person name="Smanski M.J."/>
            <person name="Chevrette M.G."/>
            <person name="De Carvalho L.P.S."/>
            <person name="Shen B."/>
        </authorList>
    </citation>
    <scope>NUCLEOTIDE SEQUENCE [LARGE SCALE GENOMIC DNA]</scope>
    <source>
        <strain evidence="3 4">NPDC006286</strain>
    </source>
</reference>
<proteinExistence type="predicted"/>
<feature type="transmembrane region" description="Helical" evidence="1">
    <location>
        <begin position="68"/>
        <end position="91"/>
    </location>
</feature>
<dbReference type="RefSeq" id="WP_355664041.1">
    <property type="nucleotide sequence ID" value="NZ_JBEXRX010000017.1"/>
</dbReference>
<evidence type="ECO:0000259" key="2">
    <source>
        <dbReference type="Pfam" id="PF02517"/>
    </source>
</evidence>
<keyword evidence="4" id="KW-1185">Reference proteome</keyword>
<evidence type="ECO:0000313" key="4">
    <source>
        <dbReference type="Proteomes" id="UP001550348"/>
    </source>
</evidence>
<dbReference type="EMBL" id="JBEXRX010000017">
    <property type="protein sequence ID" value="MEU0152052.1"/>
    <property type="molecule type" value="Genomic_DNA"/>
</dbReference>
<dbReference type="InterPro" id="IPR042150">
    <property type="entry name" value="MmRce1-like"/>
</dbReference>
<evidence type="ECO:0000313" key="3">
    <source>
        <dbReference type="EMBL" id="MEU0152052.1"/>
    </source>
</evidence>
<name>A0ABV2VJB7_9ACTN</name>
<dbReference type="PANTHER" id="PTHR35797:SF1">
    <property type="entry name" value="PROTEASE"/>
    <property type="match status" value="1"/>
</dbReference>
<keyword evidence="1" id="KW-0812">Transmembrane</keyword>
<dbReference type="PANTHER" id="PTHR35797">
    <property type="entry name" value="PROTEASE-RELATED"/>
    <property type="match status" value="1"/>
</dbReference>
<evidence type="ECO:0000256" key="1">
    <source>
        <dbReference type="SAM" id="Phobius"/>
    </source>
</evidence>
<organism evidence="3 4">
    <name type="scientific">Micromonospora fulviviridis</name>
    <dbReference type="NCBI Taxonomy" id="47860"/>
    <lineage>
        <taxon>Bacteria</taxon>
        <taxon>Bacillati</taxon>
        <taxon>Actinomycetota</taxon>
        <taxon>Actinomycetes</taxon>
        <taxon>Micromonosporales</taxon>
        <taxon>Micromonosporaceae</taxon>
        <taxon>Micromonospora</taxon>
    </lineage>
</organism>
<accession>A0ABV2VJB7</accession>
<gene>
    <name evidence="3" type="ORF">ABZ071_09010</name>
</gene>
<dbReference type="Proteomes" id="UP001550348">
    <property type="component" value="Unassembled WGS sequence"/>
</dbReference>
<feature type="transmembrane region" description="Helical" evidence="1">
    <location>
        <begin position="103"/>
        <end position="120"/>
    </location>
</feature>
<feature type="transmembrane region" description="Helical" evidence="1">
    <location>
        <begin position="190"/>
        <end position="209"/>
    </location>
</feature>
<keyword evidence="1" id="KW-0472">Membrane</keyword>
<protein>
    <submittedName>
        <fullName evidence="3">Type II CAAX endopeptidase family protein</fullName>
    </submittedName>
</protein>
<feature type="transmembrane region" description="Helical" evidence="1">
    <location>
        <begin position="163"/>
        <end position="183"/>
    </location>
</feature>
<dbReference type="InterPro" id="IPR003675">
    <property type="entry name" value="Rce1/LyrA-like_dom"/>
</dbReference>
<feature type="domain" description="CAAX prenyl protease 2/Lysostaphin resistance protein A-like" evidence="2">
    <location>
        <begin position="106"/>
        <end position="203"/>
    </location>
</feature>
<keyword evidence="1" id="KW-1133">Transmembrane helix</keyword>
<feature type="transmembrane region" description="Helical" evidence="1">
    <location>
        <begin position="215"/>
        <end position="234"/>
    </location>
</feature>